<dbReference type="EMBL" id="JACHLI010000001">
    <property type="protein sequence ID" value="MBB4861710.1"/>
    <property type="molecule type" value="Genomic_DNA"/>
</dbReference>
<evidence type="ECO:0000313" key="2">
    <source>
        <dbReference type="Proteomes" id="UP000566995"/>
    </source>
</evidence>
<reference evidence="1 2" key="1">
    <citation type="submission" date="2020-08" db="EMBL/GenBank/DDBJ databases">
        <title>Functional genomics of gut bacteria from endangered species of beetles.</title>
        <authorList>
            <person name="Carlos-Shanley C."/>
        </authorList>
    </citation>
    <scope>NUCLEOTIDE SEQUENCE [LARGE SCALE GENOMIC DNA]</scope>
    <source>
        <strain evidence="1 2">S00179</strain>
    </source>
</reference>
<dbReference type="RefSeq" id="WP_184585960.1">
    <property type="nucleotide sequence ID" value="NZ_JACHLI010000001.1"/>
</dbReference>
<evidence type="ECO:0000313" key="1">
    <source>
        <dbReference type="EMBL" id="MBB4861710.1"/>
    </source>
</evidence>
<protein>
    <submittedName>
        <fullName evidence="1">Uncharacterized protein</fullName>
    </submittedName>
</protein>
<organism evidence="1 2">
    <name type="scientific">Pseudomonas nitroreducens</name>
    <dbReference type="NCBI Taxonomy" id="46680"/>
    <lineage>
        <taxon>Bacteria</taxon>
        <taxon>Pseudomonadati</taxon>
        <taxon>Pseudomonadota</taxon>
        <taxon>Gammaproteobacteria</taxon>
        <taxon>Pseudomonadales</taxon>
        <taxon>Pseudomonadaceae</taxon>
        <taxon>Pseudomonas</taxon>
    </lineage>
</organism>
<proteinExistence type="predicted"/>
<dbReference type="AlphaFoldDB" id="A0A7W7NZV4"/>
<dbReference type="Proteomes" id="UP000566995">
    <property type="component" value="Unassembled WGS sequence"/>
</dbReference>
<accession>A0A7W7NZV4</accession>
<sequence length="566" mass="62461">MSTSFPGLQAYKSVLIARVMRATFGQWREPDAEQLAAVSAIELEALGAAYVCTALYGEQHLFRPLRKRLAGAKVTLERRGSSLFASTAMGGAEVPIVADLGLFSACNTEGALEILRAIQFDNGVNLLDEGPWSLFLGQASPWELEALSSDWRPRLPHLRVSGVVWYNELLEALLRCGERPGASPEWFEDILCFADAEIVERSEGMLQPYRPVFQYWDESNFWDMDDLSSESQAFRASGLEYPDWVDAQLATMKGVRYGVIPVGRESDVIDEVLMSNFLTATQRRGDLDLELNSGASAGKKVLCRTTTGYLAGFRRMCELEAKQYDLELEMYFPRKILAAKSRDPGVVKPQPCELAIQAFDDYMHMLYTRWLFPAQAESFPNTLPTEFYRAYKRSLEGGPVPEWKAQLLSKTIGMHGSELIVGKSFSWASGIPDVTEEFYFSAGTRIVFSDAPATMAGGMKVVDGLLDRGWCGISLDGVESDAEYPELLSILLEAHAAGELSKPTGRVASAGALLRRLGPDELMAGPKTDALWHVVFALFGSEPLIPFVANLPDAIQTQMAADLLVI</sequence>
<gene>
    <name evidence="1" type="ORF">HNP46_000521</name>
</gene>
<comment type="caution">
    <text evidence="1">The sequence shown here is derived from an EMBL/GenBank/DDBJ whole genome shotgun (WGS) entry which is preliminary data.</text>
</comment>
<name>A0A7W7NZV4_PSENT</name>